<evidence type="ECO:0000256" key="5">
    <source>
        <dbReference type="ARBA" id="ARBA00022989"/>
    </source>
</evidence>
<evidence type="ECO:0000256" key="7">
    <source>
        <dbReference type="SAM" id="Phobius"/>
    </source>
</evidence>
<feature type="transmembrane region" description="Helical" evidence="7">
    <location>
        <begin position="139"/>
        <end position="160"/>
    </location>
</feature>
<dbReference type="InterPro" id="IPR051611">
    <property type="entry name" value="ECF_transporter_component"/>
</dbReference>
<proteinExistence type="inferred from homology"/>
<feature type="transmembrane region" description="Helical" evidence="7">
    <location>
        <begin position="54"/>
        <end position="86"/>
    </location>
</feature>
<keyword evidence="4 7" id="KW-0812">Transmembrane</keyword>
<comment type="subcellular location">
    <subcellularLocation>
        <location evidence="1">Cell membrane</location>
        <topology evidence="1">Multi-pass membrane protein</topology>
    </subcellularLocation>
</comment>
<dbReference type="GO" id="GO:0006824">
    <property type="term" value="P:cobalt ion transport"/>
    <property type="evidence" value="ECO:0007669"/>
    <property type="project" value="InterPro"/>
</dbReference>
<dbReference type="OrthoDB" id="9815246at2"/>
<evidence type="ECO:0000256" key="1">
    <source>
        <dbReference type="ARBA" id="ARBA00004651"/>
    </source>
</evidence>
<evidence type="ECO:0000256" key="4">
    <source>
        <dbReference type="ARBA" id="ARBA00022692"/>
    </source>
</evidence>
<sequence>MIGASTLPGLCRGRRDGPGRLLRSLDRAMDHALEAETLAGGKGFLQGLDPRIKLVGLLALLVTATLLTSLIGLAGLFTLTLALAAGSRIPLGRLARQAWVPVLMFTGCIALPSLVTVPGEAVARLPLLSWDITLPGLRSAAFLVGRATTAATLGLLLILSTPWPHVLKALRCLGVPVVVVAILGMTHRTIFLLLQTATQIFEARRSRTVGPMDRAAQRRMIVAGTGVLLARTFQLATETHLAMVARGYRGEVHLLDDFRARPRDLAALAGALAIPAVVLWLQW</sequence>
<evidence type="ECO:0000313" key="8">
    <source>
        <dbReference type="EMBL" id="KAA5612856.1"/>
    </source>
</evidence>
<dbReference type="PANTHER" id="PTHR34857">
    <property type="entry name" value="SLL0384 PROTEIN"/>
    <property type="match status" value="1"/>
</dbReference>
<dbReference type="PANTHER" id="PTHR34857:SF2">
    <property type="entry name" value="SLL0384 PROTEIN"/>
    <property type="match status" value="1"/>
</dbReference>
<dbReference type="NCBIfam" id="TIGR02454">
    <property type="entry name" value="ECF_T_CbiQ"/>
    <property type="match status" value="1"/>
</dbReference>
<evidence type="ECO:0000313" key="9">
    <source>
        <dbReference type="Proteomes" id="UP000325255"/>
    </source>
</evidence>
<keyword evidence="3" id="KW-1003">Cell membrane</keyword>
<dbReference type="RefSeq" id="WP_150040083.1">
    <property type="nucleotide sequence ID" value="NZ_OW485601.1"/>
</dbReference>
<organism evidence="8 9">
    <name type="scientific">Rhodovastum atsumiense</name>
    <dbReference type="NCBI Taxonomy" id="504468"/>
    <lineage>
        <taxon>Bacteria</taxon>
        <taxon>Pseudomonadati</taxon>
        <taxon>Pseudomonadota</taxon>
        <taxon>Alphaproteobacteria</taxon>
        <taxon>Acetobacterales</taxon>
        <taxon>Acetobacteraceae</taxon>
        <taxon>Rhodovastum</taxon>
    </lineage>
</organism>
<comment type="caution">
    <text evidence="8">The sequence shown here is derived from an EMBL/GenBank/DDBJ whole genome shotgun (WGS) entry which is preliminary data.</text>
</comment>
<dbReference type="Proteomes" id="UP000325255">
    <property type="component" value="Unassembled WGS sequence"/>
</dbReference>
<gene>
    <name evidence="8" type="primary">cbiQ</name>
    <name evidence="8" type="ORF">F1189_07370</name>
</gene>
<dbReference type="AlphaFoldDB" id="A0A5M6IX02"/>
<dbReference type="GO" id="GO:0043190">
    <property type="term" value="C:ATP-binding cassette (ABC) transporter complex"/>
    <property type="evidence" value="ECO:0007669"/>
    <property type="project" value="InterPro"/>
</dbReference>
<evidence type="ECO:0000256" key="3">
    <source>
        <dbReference type="ARBA" id="ARBA00022475"/>
    </source>
</evidence>
<dbReference type="InterPro" id="IPR012809">
    <property type="entry name" value="ECF_CbiQ"/>
</dbReference>
<keyword evidence="6 7" id="KW-0472">Membrane</keyword>
<protein>
    <submittedName>
        <fullName evidence="8">Cobalt ECF transporter T component CbiQ</fullName>
    </submittedName>
</protein>
<accession>A0A5M6IX02</accession>
<feature type="transmembrane region" description="Helical" evidence="7">
    <location>
        <begin position="98"/>
        <end position="119"/>
    </location>
</feature>
<dbReference type="Pfam" id="PF02361">
    <property type="entry name" value="CbiQ"/>
    <property type="match status" value="1"/>
</dbReference>
<evidence type="ECO:0000256" key="6">
    <source>
        <dbReference type="ARBA" id="ARBA00023136"/>
    </source>
</evidence>
<keyword evidence="5 7" id="KW-1133">Transmembrane helix</keyword>
<feature type="transmembrane region" description="Helical" evidence="7">
    <location>
        <begin position="172"/>
        <end position="194"/>
    </location>
</feature>
<comment type="similarity">
    <text evidence="2">Belongs to the CbiQ family.</text>
</comment>
<dbReference type="CDD" id="cd16914">
    <property type="entry name" value="EcfT"/>
    <property type="match status" value="1"/>
</dbReference>
<name>A0A5M6IX02_9PROT</name>
<evidence type="ECO:0000256" key="2">
    <source>
        <dbReference type="ARBA" id="ARBA00008564"/>
    </source>
</evidence>
<dbReference type="InterPro" id="IPR003339">
    <property type="entry name" value="ABC/ECF_trnsptr_transmembrane"/>
</dbReference>
<reference evidence="8 9" key="1">
    <citation type="submission" date="2019-09" db="EMBL/GenBank/DDBJ databases">
        <title>Genome sequence of Rhodovastum atsumiense, a diverse member of the Acetobacteraceae family of non-sulfur purple photosynthetic bacteria.</title>
        <authorList>
            <person name="Meyer T."/>
            <person name="Kyndt J."/>
        </authorList>
    </citation>
    <scope>NUCLEOTIDE SEQUENCE [LARGE SCALE GENOMIC DNA]</scope>
    <source>
        <strain evidence="8 9">DSM 21279</strain>
    </source>
</reference>
<dbReference type="EMBL" id="VWPK01000009">
    <property type="protein sequence ID" value="KAA5612856.1"/>
    <property type="molecule type" value="Genomic_DNA"/>
</dbReference>
<keyword evidence="9" id="KW-1185">Reference proteome</keyword>